<organism evidence="2 3">
    <name type="scientific">Salininema proteolyticum</name>
    <dbReference type="NCBI Taxonomy" id="1607685"/>
    <lineage>
        <taxon>Bacteria</taxon>
        <taxon>Bacillati</taxon>
        <taxon>Actinomycetota</taxon>
        <taxon>Actinomycetes</taxon>
        <taxon>Glycomycetales</taxon>
        <taxon>Glycomycetaceae</taxon>
        <taxon>Salininema</taxon>
    </lineage>
</organism>
<feature type="transmembrane region" description="Helical" evidence="1">
    <location>
        <begin position="184"/>
        <end position="204"/>
    </location>
</feature>
<comment type="caution">
    <text evidence="2">The sequence shown here is derived from an EMBL/GenBank/DDBJ whole genome shotgun (WGS) entry which is preliminary data.</text>
</comment>
<feature type="transmembrane region" description="Helical" evidence="1">
    <location>
        <begin position="149"/>
        <end position="172"/>
    </location>
</feature>
<name>A0ABV8U1A0_9ACTN</name>
<sequence length="391" mass="44205">MFDGKWKIARHPAAVEAPLWKRPARRPGVGRVQVIVESRRPDRAGFAAMAPVAPYPNTPVLLVDGRPVTQGIGEVWLELAPGRHHFAVQSGRTSGYWILDVEEEQDYRLDEFTRYGRNEIRRDVFLSERFMGSTGGGVHGRLHFTAQMVLGIPMILSLPYLLYMFVVTTVLGDGAEADRWLWAGLWYFPAAVLLTGVLILVQYVQKKNAPERVLPPLEHGAITLLPYLEKKVPGGSGVVLDFQWGIADQEFRAKEYDLLDLREHGQPFMPRTLYWMRPPRIASGDGVSEAFWGRVWMPLAPGRHELRLGVPRQASQGDAGREPEYLWEDLTVDVEPEGVVHVVVQAEARQDVYDKDYDVVATGLFAFPETVERDGELPDFFDLDLPERTVH</sequence>
<keyword evidence="3" id="KW-1185">Reference proteome</keyword>
<dbReference type="RefSeq" id="WP_380623265.1">
    <property type="nucleotide sequence ID" value="NZ_JBHSDK010000024.1"/>
</dbReference>
<keyword evidence="1" id="KW-0812">Transmembrane</keyword>
<evidence type="ECO:0000313" key="2">
    <source>
        <dbReference type="EMBL" id="MFC4336879.1"/>
    </source>
</evidence>
<evidence type="ECO:0000313" key="3">
    <source>
        <dbReference type="Proteomes" id="UP001595823"/>
    </source>
</evidence>
<dbReference type="EMBL" id="JBHSDK010000024">
    <property type="protein sequence ID" value="MFC4336879.1"/>
    <property type="molecule type" value="Genomic_DNA"/>
</dbReference>
<keyword evidence="1" id="KW-0472">Membrane</keyword>
<reference evidence="3" key="1">
    <citation type="journal article" date="2019" name="Int. J. Syst. Evol. Microbiol.">
        <title>The Global Catalogue of Microorganisms (GCM) 10K type strain sequencing project: providing services to taxonomists for standard genome sequencing and annotation.</title>
        <authorList>
            <consortium name="The Broad Institute Genomics Platform"/>
            <consortium name="The Broad Institute Genome Sequencing Center for Infectious Disease"/>
            <person name="Wu L."/>
            <person name="Ma J."/>
        </authorList>
    </citation>
    <scope>NUCLEOTIDE SEQUENCE [LARGE SCALE GENOMIC DNA]</scope>
    <source>
        <strain evidence="3">IBRC-M 10908</strain>
    </source>
</reference>
<dbReference type="Proteomes" id="UP001595823">
    <property type="component" value="Unassembled WGS sequence"/>
</dbReference>
<proteinExistence type="predicted"/>
<accession>A0ABV8U1A0</accession>
<gene>
    <name evidence="2" type="ORF">ACFPET_16885</name>
</gene>
<keyword evidence="1" id="KW-1133">Transmembrane helix</keyword>
<protein>
    <submittedName>
        <fullName evidence="2">Uncharacterized protein</fullName>
    </submittedName>
</protein>
<evidence type="ECO:0000256" key="1">
    <source>
        <dbReference type="SAM" id="Phobius"/>
    </source>
</evidence>